<dbReference type="AlphaFoldDB" id="A0AAV1YM82"/>
<sequence>MAKPKTLNVLHVMFFLFLFLISTTGYGTGVENKVECATDAGCKDRCQKFLFIFYECIESKCYCYNV</sequence>
<evidence type="ECO:0000256" key="1">
    <source>
        <dbReference type="SAM" id="SignalP"/>
    </source>
</evidence>
<gene>
    <name evidence="3" type="ORF">LLUT_LOCUS36060</name>
</gene>
<name>A0AAV1YM82_LUPLU</name>
<dbReference type="Proteomes" id="UP001497480">
    <property type="component" value="Unassembled WGS sequence"/>
</dbReference>
<evidence type="ECO:0000259" key="2">
    <source>
        <dbReference type="Pfam" id="PF07127"/>
    </source>
</evidence>
<dbReference type="InterPro" id="IPR036574">
    <property type="entry name" value="Scorpion_toxin-like_sf"/>
</dbReference>
<keyword evidence="4" id="KW-1185">Reference proteome</keyword>
<dbReference type="GO" id="GO:0046872">
    <property type="term" value="F:metal ion binding"/>
    <property type="evidence" value="ECO:0007669"/>
    <property type="project" value="InterPro"/>
</dbReference>
<protein>
    <recommendedName>
        <fullName evidence="2">Late nodulin domain-containing protein</fullName>
    </recommendedName>
</protein>
<dbReference type="InterPro" id="IPR009810">
    <property type="entry name" value="Nodulin_late_dom"/>
</dbReference>
<evidence type="ECO:0000313" key="4">
    <source>
        <dbReference type="Proteomes" id="UP001497480"/>
    </source>
</evidence>
<dbReference type="SUPFAM" id="SSF57095">
    <property type="entry name" value="Scorpion toxin-like"/>
    <property type="match status" value="1"/>
</dbReference>
<evidence type="ECO:0000313" key="3">
    <source>
        <dbReference type="EMBL" id="CAL0335000.1"/>
    </source>
</evidence>
<reference evidence="3 4" key="1">
    <citation type="submission" date="2024-03" db="EMBL/GenBank/DDBJ databases">
        <authorList>
            <person name="Martinez-Hernandez J."/>
        </authorList>
    </citation>
    <scope>NUCLEOTIDE SEQUENCE [LARGE SCALE GENOMIC DNA]</scope>
</reference>
<organism evidence="3 4">
    <name type="scientific">Lupinus luteus</name>
    <name type="common">European yellow lupine</name>
    <dbReference type="NCBI Taxonomy" id="3873"/>
    <lineage>
        <taxon>Eukaryota</taxon>
        <taxon>Viridiplantae</taxon>
        <taxon>Streptophyta</taxon>
        <taxon>Embryophyta</taxon>
        <taxon>Tracheophyta</taxon>
        <taxon>Spermatophyta</taxon>
        <taxon>Magnoliopsida</taxon>
        <taxon>eudicotyledons</taxon>
        <taxon>Gunneridae</taxon>
        <taxon>Pentapetalae</taxon>
        <taxon>rosids</taxon>
        <taxon>fabids</taxon>
        <taxon>Fabales</taxon>
        <taxon>Fabaceae</taxon>
        <taxon>Papilionoideae</taxon>
        <taxon>50 kb inversion clade</taxon>
        <taxon>genistoids sensu lato</taxon>
        <taxon>core genistoids</taxon>
        <taxon>Genisteae</taxon>
        <taxon>Lupinus</taxon>
    </lineage>
</organism>
<feature type="domain" description="Late nodulin" evidence="2">
    <location>
        <begin position="5"/>
        <end position="62"/>
    </location>
</feature>
<feature type="chain" id="PRO_5043942905" description="Late nodulin domain-containing protein" evidence="1">
    <location>
        <begin position="26"/>
        <end position="66"/>
    </location>
</feature>
<dbReference type="Pfam" id="PF07127">
    <property type="entry name" value="Nodulin_late"/>
    <property type="match status" value="1"/>
</dbReference>
<keyword evidence="1" id="KW-0732">Signal</keyword>
<comment type="caution">
    <text evidence="3">The sequence shown here is derived from an EMBL/GenBank/DDBJ whole genome shotgun (WGS) entry which is preliminary data.</text>
</comment>
<accession>A0AAV1YM82</accession>
<dbReference type="EMBL" id="CAXHTB010000026">
    <property type="protein sequence ID" value="CAL0335000.1"/>
    <property type="molecule type" value="Genomic_DNA"/>
</dbReference>
<proteinExistence type="predicted"/>
<feature type="signal peptide" evidence="1">
    <location>
        <begin position="1"/>
        <end position="25"/>
    </location>
</feature>